<dbReference type="Pfam" id="PF10602">
    <property type="entry name" value="RPN7"/>
    <property type="match status" value="1"/>
</dbReference>
<accession>A0A4Y9Z0V5</accession>
<dbReference type="GO" id="GO:0008180">
    <property type="term" value="C:COP9 signalosome"/>
    <property type="evidence" value="ECO:0007669"/>
    <property type="project" value="UniProtKB-KW"/>
</dbReference>
<dbReference type="Pfam" id="PF01399">
    <property type="entry name" value="PCI"/>
    <property type="match status" value="1"/>
</dbReference>
<keyword evidence="8" id="KW-1133">Transmembrane helix</keyword>
<dbReference type="Proteomes" id="UP000298390">
    <property type="component" value="Unassembled WGS sequence"/>
</dbReference>
<evidence type="ECO:0000256" key="7">
    <source>
        <dbReference type="SAM" id="MobiDB-lite"/>
    </source>
</evidence>
<keyword evidence="6" id="KW-0539">Nucleus</keyword>
<dbReference type="SUPFAM" id="SSF46785">
    <property type="entry name" value="Winged helix' DNA-binding domain"/>
    <property type="match status" value="1"/>
</dbReference>
<dbReference type="InterPro" id="IPR019585">
    <property type="entry name" value="Rpn7/CSN1"/>
</dbReference>
<gene>
    <name evidence="10" type="ORF">EVJ58_g1108</name>
</gene>
<organism evidence="10 11">
    <name type="scientific">Rhodofomes roseus</name>
    <dbReference type="NCBI Taxonomy" id="34475"/>
    <lineage>
        <taxon>Eukaryota</taxon>
        <taxon>Fungi</taxon>
        <taxon>Dikarya</taxon>
        <taxon>Basidiomycota</taxon>
        <taxon>Agaricomycotina</taxon>
        <taxon>Agaricomycetes</taxon>
        <taxon>Polyporales</taxon>
        <taxon>Rhodofomes</taxon>
    </lineage>
</organism>
<evidence type="ECO:0000256" key="1">
    <source>
        <dbReference type="ARBA" id="ARBA00004123"/>
    </source>
</evidence>
<evidence type="ECO:0000256" key="5">
    <source>
        <dbReference type="ARBA" id="ARBA00022790"/>
    </source>
</evidence>
<dbReference type="InterPro" id="IPR036390">
    <property type="entry name" value="WH_DNA-bd_sf"/>
</dbReference>
<evidence type="ECO:0000256" key="8">
    <source>
        <dbReference type="SAM" id="Phobius"/>
    </source>
</evidence>
<keyword evidence="8" id="KW-0472">Membrane</keyword>
<dbReference type="EMBL" id="SEKV01000034">
    <property type="protein sequence ID" value="TFY68264.1"/>
    <property type="molecule type" value="Genomic_DNA"/>
</dbReference>
<dbReference type="InterPro" id="IPR000717">
    <property type="entry name" value="PCI_dom"/>
</dbReference>
<feature type="region of interest" description="Disordered" evidence="7">
    <location>
        <begin position="739"/>
        <end position="770"/>
    </location>
</feature>
<dbReference type="PROSITE" id="PS50250">
    <property type="entry name" value="PCI"/>
    <property type="match status" value="1"/>
</dbReference>
<evidence type="ECO:0000256" key="2">
    <source>
        <dbReference type="ARBA" id="ARBA00004496"/>
    </source>
</evidence>
<evidence type="ECO:0000313" key="11">
    <source>
        <dbReference type="Proteomes" id="UP000298390"/>
    </source>
</evidence>
<feature type="domain" description="PCI" evidence="9">
    <location>
        <begin position="793"/>
        <end position="965"/>
    </location>
</feature>
<protein>
    <recommendedName>
        <fullName evidence="9">PCI domain-containing protein</fullName>
    </recommendedName>
</protein>
<dbReference type="AlphaFoldDB" id="A0A4Y9Z0V5"/>
<evidence type="ECO:0000256" key="6">
    <source>
        <dbReference type="ARBA" id="ARBA00023242"/>
    </source>
</evidence>
<dbReference type="SMART" id="SM00088">
    <property type="entry name" value="PINT"/>
    <property type="match status" value="1"/>
</dbReference>
<evidence type="ECO:0000259" key="9">
    <source>
        <dbReference type="PROSITE" id="PS50250"/>
    </source>
</evidence>
<comment type="similarity">
    <text evidence="3">Belongs to the CSN1 family.</text>
</comment>
<dbReference type="InterPro" id="IPR045135">
    <property type="entry name" value="Rpn7_N"/>
</dbReference>
<name>A0A4Y9Z0V5_9APHY</name>
<dbReference type="CDD" id="cd00229">
    <property type="entry name" value="SGNH_hydrolase"/>
    <property type="match status" value="1"/>
</dbReference>
<evidence type="ECO:0000313" key="10">
    <source>
        <dbReference type="EMBL" id="TFY68264.1"/>
    </source>
</evidence>
<evidence type="ECO:0000256" key="4">
    <source>
        <dbReference type="ARBA" id="ARBA00022490"/>
    </source>
</evidence>
<reference evidence="10 11" key="1">
    <citation type="submission" date="2019-01" db="EMBL/GenBank/DDBJ databases">
        <title>Genome sequencing of the rare red list fungi Fomitopsis rosea.</title>
        <authorList>
            <person name="Buettner E."/>
            <person name="Kellner H."/>
        </authorList>
    </citation>
    <scope>NUCLEOTIDE SEQUENCE [LARGE SCALE GENOMIC DNA]</scope>
    <source>
        <strain evidence="10 11">DSM 105464</strain>
    </source>
</reference>
<sequence length="1021" mass="112303">MGSDEKVPSRLNQKSLGVTNRIWLILALFVFLILFTRSILPSDNSREVPFAFCPALGPGDEIASKYDVVALSKTRFHLGSGARIQRVINKALSGLPVTISVIGGSVSACHGAGDDPLSPRCYPSRFFHWWNTVFPHPASELTNGAMRRTNSAYFGFCNGHHIPDIADLVIVELDVSDANDEVAMNEFELLIRSILVRPDQPAVLILGYFSPQVAQSSGFGSSDHWHTLVAQFYDVPHVSVKPLLYPNFMSNPSLVDQYFADPILASPTGHEVIADVLISYFQSQICAAWGALTGTAKQPTDARGLFGGVAQRKGAAGAVPEDGEGRAAANPNPVMNRIAEVAVKAPSLHANLRVPPMRIKTRPADLVAHPFVEVAPYCVSANDLINPLPQALFAGSGWAAHHPRPGSADLSSHAHYFYTTLPTSKLRVSIQVSAGDVAVYYIKEPTSNVGLGSAVECWVDDNYGGAIVIENAAQVGEPTPALEIIDHYVERGPHFVECQLMGEEDDRGIPPFRIIASNGTLPRVLACGAPVAACKACVPTVISPRAAMDIDIIDETEQQYESVKVAGKRPATLSADEAHPFELEVISSGYSGRSAIERYIQVISQCPSLAVLAFQAALQLVLQMSDTNLYRALLSAYEQTAATSNGELPALSDIHALNQEWIDETTQRNQAQRNKLETELKTYTSNMIKESIRMAYRDLGDFHRNSGDQTAALKHYTKSPPHRASQLCTHVYLRIQSRRRTGRNIQRARPQVQARLPPASAAATGRDKAAAERERVQSKLDVSIALSYLGQGNFEKASQAFLKVGPVKSLGDWAGRLIAPGDIAIYTTLCALSTFSRQQIRTQILDNDNFGVYIEQEPYVRELLESYMGNRFKLMLEILDRHSTRHTLDLHLSSHMANLTNQIRSRALVQYFQPFASIKLERMSTAFGWTIEELERQVVLLIQAGEIQARVDRQNKILKAKETDQRSALFARAIKSGEFMQVANRKLLLRMRLQQADLIVKAPRGQLTGHASEFMLPDIYG</sequence>
<evidence type="ECO:0000256" key="3">
    <source>
        <dbReference type="ARBA" id="ARBA00008793"/>
    </source>
</evidence>
<dbReference type="GO" id="GO:0005737">
    <property type="term" value="C:cytoplasm"/>
    <property type="evidence" value="ECO:0007669"/>
    <property type="project" value="UniProtKB-SubCell"/>
</dbReference>
<proteinExistence type="inferred from homology"/>
<dbReference type="STRING" id="34475.A0A4Y9Z0V5"/>
<keyword evidence="8" id="KW-0812">Transmembrane</keyword>
<comment type="caution">
    <text evidence="10">The sequence shown here is derived from an EMBL/GenBank/DDBJ whole genome shotgun (WGS) entry which is preliminary data.</text>
</comment>
<feature type="transmembrane region" description="Helical" evidence="8">
    <location>
        <begin position="21"/>
        <end position="40"/>
    </location>
</feature>
<dbReference type="PANTHER" id="PTHR14145:SF2">
    <property type="entry name" value="COP9 SIGNALOSOME COMPLEX SUBUNIT 1"/>
    <property type="match status" value="1"/>
</dbReference>
<dbReference type="SUPFAM" id="SSF52266">
    <property type="entry name" value="SGNH hydrolase"/>
    <property type="match status" value="1"/>
</dbReference>
<dbReference type="Gene3D" id="1.25.40.570">
    <property type="match status" value="1"/>
</dbReference>
<keyword evidence="4" id="KW-0963">Cytoplasm</keyword>
<comment type="subcellular location">
    <subcellularLocation>
        <location evidence="2">Cytoplasm</location>
    </subcellularLocation>
    <subcellularLocation>
        <location evidence="1">Nucleus</location>
    </subcellularLocation>
</comment>
<dbReference type="PANTHER" id="PTHR14145">
    <property type="entry name" value="26S PROTESOME SUBUNIT 6"/>
    <property type="match status" value="1"/>
</dbReference>
<keyword evidence="5" id="KW-0736">Signalosome</keyword>